<feature type="chain" id="PRO_5024876264" description="NosL family protein" evidence="1">
    <location>
        <begin position="18"/>
        <end position="375"/>
    </location>
</feature>
<dbReference type="KEGG" id="sulg:FJR48_07135"/>
<dbReference type="InterPro" id="IPR008719">
    <property type="entry name" value="N2O_reductase_NosL"/>
</dbReference>
<dbReference type="OrthoDB" id="982633at2"/>
<dbReference type="Pfam" id="PF05573">
    <property type="entry name" value="NosL"/>
    <property type="match status" value="2"/>
</dbReference>
<dbReference type="EMBL" id="CP043617">
    <property type="protein sequence ID" value="QFR49517.1"/>
    <property type="molecule type" value="Genomic_DNA"/>
</dbReference>
<proteinExistence type="predicted"/>
<evidence type="ECO:0000313" key="3">
    <source>
        <dbReference type="Proteomes" id="UP000326944"/>
    </source>
</evidence>
<keyword evidence="1" id="KW-0732">Signal</keyword>
<dbReference type="Gene3D" id="3.30.70.2050">
    <property type="match status" value="2"/>
</dbReference>
<keyword evidence="3" id="KW-1185">Reference proteome</keyword>
<organism evidence="2 3">
    <name type="scientific">Sulfurimonas lithotrophica</name>
    <dbReference type="NCBI Taxonomy" id="2590022"/>
    <lineage>
        <taxon>Bacteria</taxon>
        <taxon>Pseudomonadati</taxon>
        <taxon>Campylobacterota</taxon>
        <taxon>Epsilonproteobacteria</taxon>
        <taxon>Campylobacterales</taxon>
        <taxon>Sulfurimonadaceae</taxon>
        <taxon>Sulfurimonas</taxon>
    </lineage>
</organism>
<evidence type="ECO:0000256" key="1">
    <source>
        <dbReference type="SAM" id="SignalP"/>
    </source>
</evidence>
<feature type="signal peptide" evidence="1">
    <location>
        <begin position="1"/>
        <end position="17"/>
    </location>
</feature>
<dbReference type="RefSeq" id="WP_152307461.1">
    <property type="nucleotide sequence ID" value="NZ_CP043617.1"/>
</dbReference>
<evidence type="ECO:0008006" key="4">
    <source>
        <dbReference type="Google" id="ProtNLM"/>
    </source>
</evidence>
<gene>
    <name evidence="2" type="ORF">FJR48_07135</name>
</gene>
<dbReference type="AlphaFoldDB" id="A0A5P8P1Q4"/>
<evidence type="ECO:0000313" key="2">
    <source>
        <dbReference type="EMBL" id="QFR49517.1"/>
    </source>
</evidence>
<dbReference type="Proteomes" id="UP000326944">
    <property type="component" value="Chromosome"/>
</dbReference>
<dbReference type="PANTHER" id="PTHR41247:SF1">
    <property type="entry name" value="HTH-TYPE TRANSCRIPTIONAL REPRESSOR YCNK"/>
    <property type="match status" value="1"/>
</dbReference>
<accession>A0A5P8P1Q4</accession>
<reference evidence="2 3" key="1">
    <citation type="submission" date="2019-09" db="EMBL/GenBank/DDBJ databases">
        <title>Sulfurimonas gotlandica sp. nov., a chemoautotrophic and psychrotolerant epsilonproteobacterium isolated from a pelagic redoxcline, and an emended description of the genus Sulfurimonas.</title>
        <authorList>
            <person name="Wang S."/>
            <person name="Jiang L."/>
            <person name="Shao S."/>
        </authorList>
    </citation>
    <scope>NUCLEOTIDE SEQUENCE [LARGE SCALE GENOMIC DNA]</scope>
    <source>
        <strain evidence="2 3">GYSZ_1</strain>
    </source>
</reference>
<name>A0A5P8P1Q4_9BACT</name>
<dbReference type="PANTHER" id="PTHR41247">
    <property type="entry name" value="HTH-TYPE TRANSCRIPTIONAL REPRESSOR YCNK"/>
    <property type="match status" value="1"/>
</dbReference>
<sequence length="375" mass="43577">MKFTLISILIFSQLLFGAQSFSKQASVKPVLTQKGEQKHWCPICGMNIKMYYKTSHASKLNNGTHRQYCSMHCLAVDMQEYGIDKNYIKVVDAHTQKLIDAKKAFYVIDSNIKGTMSSISKFAFASKADAQNFQKKYSGEIVDLNTALKNTQETLKKDLLKQKKTKEKKIYPMGKKIYEAKCKKDIDLSNYLEINELKADIKNKKLCKPIKEKYLHSLSLYLWDVKKFGDLDSIAGKIELKDGEKCPVCGMFTYKYPKWAAQIFYKHDRHEHHYSFDGVKDMMKFYFDPMKWGDYKTSTKESISKILVTDYYSQKAIDAKEAYYVIGSDVYGPMGDELIPFKKLEDAEVFSMDHKGKKIVQFRDIKEKEVYELDY</sequence>
<dbReference type="SUPFAM" id="SSF160387">
    <property type="entry name" value="NosL/MerB-like"/>
    <property type="match status" value="2"/>
</dbReference>
<protein>
    <recommendedName>
        <fullName evidence="4">NosL family protein</fullName>
    </recommendedName>
</protein>